<evidence type="ECO:0000259" key="3">
    <source>
        <dbReference type="Pfam" id="PF05424"/>
    </source>
</evidence>
<feature type="region of interest" description="Disordered" evidence="1">
    <location>
        <begin position="1247"/>
        <end position="1270"/>
    </location>
</feature>
<dbReference type="SUPFAM" id="SSF140924">
    <property type="entry name" value="Duffy binding domain-like"/>
    <property type="match status" value="4"/>
</dbReference>
<dbReference type="GO" id="GO:0016020">
    <property type="term" value="C:membrane"/>
    <property type="evidence" value="ECO:0007669"/>
    <property type="project" value="InterPro"/>
</dbReference>
<feature type="domain" description="Duffy-antigen binding" evidence="3">
    <location>
        <begin position="963"/>
        <end position="1201"/>
    </location>
</feature>
<dbReference type="Gene3D" id="1.20.58.1930">
    <property type="match status" value="1"/>
</dbReference>
<evidence type="ECO:0000313" key="9">
    <source>
        <dbReference type="Proteomes" id="UP000030708"/>
    </source>
</evidence>
<evidence type="ECO:0000313" key="8">
    <source>
        <dbReference type="EMBL" id="ETW33492.1"/>
    </source>
</evidence>
<feature type="domain" description="Cysteine-rich interdomain region 1 gamma" evidence="5">
    <location>
        <begin position="1480"/>
        <end position="1530"/>
    </location>
</feature>
<dbReference type="InterPro" id="IPR042202">
    <property type="entry name" value="Duffy-ag-bd_sf"/>
</dbReference>
<feature type="domain" description="Duffy-binding-like" evidence="7">
    <location>
        <begin position="1287"/>
        <end position="1434"/>
    </location>
</feature>
<feature type="compositionally biased region" description="Pro residues" evidence="1">
    <location>
        <begin position="1680"/>
        <end position="1694"/>
    </location>
</feature>
<feature type="compositionally biased region" description="Acidic residues" evidence="1">
    <location>
        <begin position="841"/>
        <end position="864"/>
    </location>
</feature>
<feature type="region of interest" description="Disordered" evidence="1">
    <location>
        <begin position="82"/>
        <end position="125"/>
    </location>
</feature>
<evidence type="ECO:0000259" key="6">
    <source>
        <dbReference type="Pfam" id="PF21807"/>
    </source>
</evidence>
<feature type="region of interest" description="Disordered" evidence="1">
    <location>
        <begin position="1108"/>
        <end position="1174"/>
    </location>
</feature>
<sequence>MAPQNGGGGGGCGDDIDHQSAKHVLDSIGQQVHDQVKKEAKNYIGELAGQLSFATLSGGESAGFSEPCGLIKDKRDKLLGARGERNPCGIGKEDDSKRFSKESGGECDNNKIEGNVRSKGKGGNNEGACAPYRRLSLCNKNFQKINNYSSNAKHNLLLDVCMAANYEAQSLINYRAQYDAEYSSGSGSPMCTMLARSFADIGDIVRGKDLYLGNKKKSENKREKEKLEENFKKYFQQIHEDVTNGKKGEIETRYKGDPEFFKLREDWWTANRETVWKAMTCSDDLDNSSYFRPTCSDRKGSCSQANKYCRCNGDKPDDDKANTDPPTYFDYVPQYLRWFEEWAEDFCRKKKKKVEKLEQQCRGQDKEGNQRYCSRNGFDCEKTISRIGKVRMGKGCTDCFFACNPYVDWIEKQKEQFDKQVKKYTDEIKIYTEGAPVSRRQKRNARGGSDHKGYEKKFYAKLKEGGYNDVGKFLELLSKENVCTQITDEKEGKINFKQVNTGSTGGSVRDASGGASGTNDKEKGTFYRSKYCQPCPDCGVRHKGKGEFEDKETTGIKCAGQNLYNPKNDANPTPIKILKSGEGEKDIETKLEAFCKKEDDESLYAAWKCYKEDDIEKQGDDEEDYENVKNSGGLCILKNERSETNSQKEPDEIQKTFYDFFTYWVAHMLKDSIHWKKKLGRCLEKKNGNRCRKGCIKNCKCFLQWVEQKKDEWGQTKVHFNTQKGFELFNYDYDFVLKEILKKDELLSSIKEGYGDANEIKHIKQLLEDEENVVDDSKKKNTIDKLIDHELTDANTCTSIHNEENCEDPKPKPPDGDGGARSETFTPPAPSPPEDGNHSDESDDDLHDEDEDADEEEESEETADDNTGSQEGTAKEEAPKQDTEDTKQKVDGSSTTTPTVDVCAIVNTLFTNGDPQNTFKEACKQKYDGKYYGWKCISDTTTSGGDSAPSGVTTTKSSDSGSICIPPRRRKLYIDKIKEWAGITVNGDSSESSVSGSGTEAQASDVSQGNGVSTSTTESSLLHAFIESAAVETFFLWHRYKKIKLKEKQEELQRQRESGFGLIPPEVPEGAANDEKNPEEQLKKGEIPEEFKRQMFYTLGDYRDILVRGGDVNSGSKKEGGGSNSDRNIVLNAGGDQKSRDEMEVIQKKIQEHINSGSKPPGQKSENPRESWWEKNAPHIWKGMIYALTYKDNTDSGPKGTDSKPPEHLEDVEKAFFGTQNGKPVPQPVPPGTFESTYKYDKVQLKEDNTSSAKPTTQNPTSGDDPLNNPKLSDFVKLPPFFRWLHEWGNSFCFERAKRLAQIKVDCKVEEGDRGKKQKQKCSGYGEHCDDNLSEDPSTFPSFKCHSCGIECRKYKKWIERKGKEFEEQKQEYSKQKTDAEGNNNGNEFYKKLTTTYKESKNFLENLGPCKKDKENVKDKLDFSQPQKTFKHTKQCDPCSEFKVKCNGSGDCNKDERRNCTEINKRHITAEDIGNGGDSTEDIGMLVSDNSGNGFNGLDECKGAGIFKGIKKDVWTCGKVCGYNVCKPKNVNGEKGNGNEIIIIRACGLNGADNSKKSKDGKERDLVLCLIEKLGEKAEKCEENHAQNGVQSCTQTTPQTPHLPDDEEENIEENPVEHPKICGNMPTQPEQQEEETCDAPSAEEKKDEKKEESAADSEQKPEEKPEEEAPAPEGTENQPPSQPKPPKPTPPYLSPPLKTALMSSTIMWSIGI</sequence>
<organism evidence="8 9">
    <name type="scientific">Plasmodium falciparum Tanzania</name>
    <name type="common">2000708</name>
    <dbReference type="NCBI Taxonomy" id="1036725"/>
    <lineage>
        <taxon>Eukaryota</taxon>
        <taxon>Sar</taxon>
        <taxon>Alveolata</taxon>
        <taxon>Apicomplexa</taxon>
        <taxon>Aconoidasida</taxon>
        <taxon>Haemosporida</taxon>
        <taxon>Plasmodiidae</taxon>
        <taxon>Plasmodium</taxon>
        <taxon>Plasmodium (Laverania)</taxon>
    </lineage>
</organism>
<feature type="compositionally biased region" description="Polar residues" evidence="1">
    <location>
        <begin position="1586"/>
        <end position="1600"/>
    </location>
</feature>
<feature type="domain" description="Duffy-binding-like" evidence="7">
    <location>
        <begin position="341"/>
        <end position="500"/>
    </location>
</feature>
<feature type="domain" description="PfEMP1 CIDRalpha1" evidence="6">
    <location>
        <begin position="573"/>
        <end position="615"/>
    </location>
</feature>
<feature type="region of interest" description="Disordered" evidence="1">
    <location>
        <begin position="986"/>
        <end position="1014"/>
    </location>
</feature>
<dbReference type="InterPro" id="IPR004258">
    <property type="entry name" value="DBL"/>
</dbReference>
<feature type="region of interest" description="Disordered" evidence="1">
    <location>
        <begin position="1586"/>
        <end position="1699"/>
    </location>
</feature>
<dbReference type="InterPro" id="IPR029210">
    <property type="entry name" value="PfEMP1_NTS"/>
</dbReference>
<evidence type="ECO:0000259" key="4">
    <source>
        <dbReference type="Pfam" id="PF15447"/>
    </source>
</evidence>
<feature type="compositionally biased region" description="Polar residues" evidence="1">
    <location>
        <begin position="1250"/>
        <end position="1262"/>
    </location>
</feature>
<dbReference type="Pfam" id="PF05424">
    <property type="entry name" value="Duffy_binding"/>
    <property type="match status" value="2"/>
</dbReference>
<dbReference type="Pfam" id="PF18562">
    <property type="entry name" value="CIDR1_gamma"/>
    <property type="match status" value="1"/>
</dbReference>
<evidence type="ECO:0008006" key="10">
    <source>
        <dbReference type="Google" id="ProtNLM"/>
    </source>
</evidence>
<gene>
    <name evidence="8" type="ORF">PFTANZ_05790</name>
</gene>
<dbReference type="FunFam" id="1.20.58.830:FF:000009">
    <property type="entry name" value="Erythrocyte membrane protein 1, PfEMP1"/>
    <property type="match status" value="1"/>
</dbReference>
<feature type="compositionally biased region" description="Basic and acidic residues" evidence="1">
    <location>
        <begin position="1642"/>
        <end position="1663"/>
    </location>
</feature>
<dbReference type="InterPro" id="IPR008602">
    <property type="entry name" value="Duffy-antigen-binding"/>
</dbReference>
<feature type="region of interest" description="Disordered" evidence="1">
    <location>
        <begin position="1056"/>
        <end position="1088"/>
    </location>
</feature>
<proteinExistence type="predicted"/>
<evidence type="ECO:0000259" key="7">
    <source>
        <dbReference type="Pfam" id="PF22672"/>
    </source>
</evidence>
<name>A0A024VYH5_PLAFA</name>
<dbReference type="Pfam" id="PF03011">
    <property type="entry name" value="PFEMP"/>
    <property type="match status" value="1"/>
</dbReference>
<feature type="domain" description="Duffy-binding-like" evidence="2">
    <location>
        <begin position="660"/>
        <end position="804"/>
    </location>
</feature>
<feature type="region of interest" description="Disordered" evidence="1">
    <location>
        <begin position="1"/>
        <end position="20"/>
    </location>
</feature>
<feature type="compositionally biased region" description="Polar residues" evidence="1">
    <location>
        <begin position="942"/>
        <end position="961"/>
    </location>
</feature>
<dbReference type="Pfam" id="PF15447">
    <property type="entry name" value="NTS"/>
    <property type="match status" value="1"/>
</dbReference>
<dbReference type="InterPro" id="IPR049158">
    <property type="entry name" value="PfEMP1_CIDRalpha1_dom"/>
</dbReference>
<feature type="domain" description="Plasmodium falciparum erythrocyte membrane protein-1 N-terminal segment" evidence="4">
    <location>
        <begin position="20"/>
        <end position="55"/>
    </location>
</feature>
<dbReference type="InterPro" id="IPR041480">
    <property type="entry name" value="CIDR1_gamma"/>
</dbReference>
<dbReference type="Gene3D" id="1.20.1310.20">
    <property type="entry name" value="Duffy-antigen binding domain"/>
    <property type="match status" value="2"/>
</dbReference>
<dbReference type="Pfam" id="PF21807">
    <property type="entry name" value="PfEMP1_CIDRalpha1_dom"/>
    <property type="match status" value="1"/>
</dbReference>
<dbReference type="Proteomes" id="UP000030708">
    <property type="component" value="Unassembled WGS sequence"/>
</dbReference>
<feature type="compositionally biased region" description="Basic and acidic residues" evidence="1">
    <location>
        <begin position="801"/>
        <end position="820"/>
    </location>
</feature>
<feature type="compositionally biased region" description="Gly residues" evidence="1">
    <location>
        <begin position="1"/>
        <end position="13"/>
    </location>
</feature>
<feature type="domain" description="Duffy-antigen binding" evidence="3">
    <location>
        <begin position="127"/>
        <end position="337"/>
    </location>
</feature>
<feature type="compositionally biased region" description="Basic and acidic residues" evidence="1">
    <location>
        <begin position="1137"/>
        <end position="1152"/>
    </location>
</feature>
<feature type="non-terminal residue" evidence="8">
    <location>
        <position position="1712"/>
    </location>
</feature>
<protein>
    <recommendedName>
        <fullName evidence="10">Duffy-binding-like domain-containing protein</fullName>
    </recommendedName>
</protein>
<feature type="region of interest" description="Disordered" evidence="1">
    <location>
        <begin position="942"/>
        <end position="962"/>
    </location>
</feature>
<dbReference type="FunFam" id="1.20.1310.20:FF:000001">
    <property type="entry name" value="Erythrocyte membrane protein 1, PfEMP1"/>
    <property type="match status" value="1"/>
</dbReference>
<feature type="region of interest" description="Disordered" evidence="1">
    <location>
        <begin position="798"/>
        <end position="897"/>
    </location>
</feature>
<feature type="compositionally biased region" description="Basic and acidic residues" evidence="1">
    <location>
        <begin position="873"/>
        <end position="890"/>
    </location>
</feature>
<reference evidence="8 9" key="1">
    <citation type="submission" date="2013-02" db="EMBL/GenBank/DDBJ databases">
        <title>The Genome Annotation of Plasmodium falciparum Tanzania (2000708).</title>
        <authorList>
            <consortium name="The Broad Institute Genome Sequencing Platform"/>
            <consortium name="The Broad Institute Genome Sequencing Center for Infectious Disease"/>
            <person name="Neafsey D."/>
            <person name="Hoffman S."/>
            <person name="Volkman S."/>
            <person name="Rosenthal P."/>
            <person name="Walker B."/>
            <person name="Young S.K."/>
            <person name="Zeng Q."/>
            <person name="Gargeya S."/>
            <person name="Fitzgerald M."/>
            <person name="Haas B."/>
            <person name="Abouelleil A."/>
            <person name="Allen A.W."/>
            <person name="Alvarado L."/>
            <person name="Arachchi H.M."/>
            <person name="Berlin A.M."/>
            <person name="Chapman S.B."/>
            <person name="Gainer-Dewar J."/>
            <person name="Goldberg J."/>
            <person name="Griggs A."/>
            <person name="Gujja S."/>
            <person name="Hansen M."/>
            <person name="Howarth C."/>
            <person name="Imamovic A."/>
            <person name="Ireland A."/>
            <person name="Larimer J."/>
            <person name="McCowan C."/>
            <person name="Murphy C."/>
            <person name="Pearson M."/>
            <person name="Poon T.W."/>
            <person name="Priest M."/>
            <person name="Roberts A."/>
            <person name="Saif S."/>
            <person name="Shea T."/>
            <person name="Sisk P."/>
            <person name="Sykes S."/>
            <person name="Wortman J."/>
            <person name="Nusbaum C."/>
            <person name="Birren B."/>
        </authorList>
    </citation>
    <scope>NUCLEOTIDE SEQUENCE [LARGE SCALE GENOMIC DNA]</scope>
    <source>
        <strain evidence="9">Tanzania (2000708)</strain>
    </source>
</reference>
<dbReference type="OrthoDB" id="378847at2759"/>
<feature type="compositionally biased region" description="Acidic residues" evidence="1">
    <location>
        <begin position="1605"/>
        <end position="1614"/>
    </location>
</feature>
<dbReference type="GO" id="GO:0046789">
    <property type="term" value="F:host cell surface receptor binding"/>
    <property type="evidence" value="ECO:0007669"/>
    <property type="project" value="InterPro"/>
</dbReference>
<dbReference type="Gene3D" id="1.20.58.830">
    <property type="match status" value="3"/>
</dbReference>
<dbReference type="EMBL" id="KI926572">
    <property type="protein sequence ID" value="ETW33492.1"/>
    <property type="molecule type" value="Genomic_DNA"/>
</dbReference>
<feature type="compositionally biased region" description="Polar residues" evidence="1">
    <location>
        <begin position="999"/>
        <end position="1014"/>
    </location>
</feature>
<dbReference type="InterPro" id="IPR054595">
    <property type="entry name" value="DBL_C"/>
</dbReference>
<evidence type="ECO:0000256" key="1">
    <source>
        <dbReference type="SAM" id="MobiDB-lite"/>
    </source>
</evidence>
<feature type="compositionally biased region" description="Basic and acidic residues" evidence="1">
    <location>
        <begin position="1073"/>
        <end position="1088"/>
    </location>
</feature>
<feature type="compositionally biased region" description="Basic and acidic residues" evidence="1">
    <location>
        <begin position="82"/>
        <end position="116"/>
    </location>
</feature>
<dbReference type="Pfam" id="PF22672">
    <property type="entry name" value="DBL_C"/>
    <property type="match status" value="2"/>
</dbReference>
<feature type="compositionally biased region" description="Low complexity" evidence="1">
    <location>
        <begin position="987"/>
        <end position="998"/>
    </location>
</feature>
<evidence type="ECO:0000259" key="2">
    <source>
        <dbReference type="Pfam" id="PF03011"/>
    </source>
</evidence>
<reference evidence="8 9" key="2">
    <citation type="submission" date="2013-02" db="EMBL/GenBank/DDBJ databases">
        <title>The Genome Sequence of Plasmodium falciparum Tanzania (2000708).</title>
        <authorList>
            <consortium name="The Broad Institute Genome Sequencing Platform"/>
            <consortium name="The Broad Institute Genome Sequencing Center for Infectious Disease"/>
            <person name="Neafsey D."/>
            <person name="Cheeseman I."/>
            <person name="Volkman S."/>
            <person name="Adams J."/>
            <person name="Walker B."/>
            <person name="Young S.K."/>
            <person name="Zeng Q."/>
            <person name="Gargeya S."/>
            <person name="Fitzgerald M."/>
            <person name="Haas B."/>
            <person name="Abouelleil A."/>
            <person name="Alvarado L."/>
            <person name="Arachchi H.M."/>
            <person name="Berlin A.M."/>
            <person name="Chapman S.B."/>
            <person name="Dewar J."/>
            <person name="Goldberg J."/>
            <person name="Griggs A."/>
            <person name="Gujja S."/>
            <person name="Hansen M."/>
            <person name="Howarth C."/>
            <person name="Imamovic A."/>
            <person name="Larimer J."/>
            <person name="McCowan C."/>
            <person name="Murphy C."/>
            <person name="Neiman D."/>
            <person name="Pearson M."/>
            <person name="Priest M."/>
            <person name="Roberts A."/>
            <person name="Saif S."/>
            <person name="Shea T."/>
            <person name="Sisk P."/>
            <person name="Sykes S."/>
            <person name="Wortman J."/>
            <person name="Nusbaum C."/>
            <person name="Birren B."/>
        </authorList>
    </citation>
    <scope>NUCLEOTIDE SEQUENCE [LARGE SCALE GENOMIC DNA]</scope>
    <source>
        <strain evidence="9">Tanzania (2000708)</strain>
    </source>
</reference>
<accession>A0A024VYH5</accession>
<evidence type="ECO:0000259" key="5">
    <source>
        <dbReference type="Pfam" id="PF18562"/>
    </source>
</evidence>